<reference evidence="9 10" key="1">
    <citation type="submission" date="2018-08" db="EMBL/GenBank/DDBJ databases">
        <title>Actinomadura spongicola sp. nov., isolated from marine sponge Leucetta chagosensis.</title>
        <authorList>
            <person name="Li L."/>
            <person name="Lin H.W."/>
        </authorList>
    </citation>
    <scope>NUCLEOTIDE SEQUENCE [LARGE SCALE GENOMIC DNA]</scope>
    <source>
        <strain evidence="9 10">LHW52907</strain>
    </source>
</reference>
<evidence type="ECO:0000256" key="2">
    <source>
        <dbReference type="ARBA" id="ARBA00010472"/>
    </source>
</evidence>
<keyword evidence="4" id="KW-0646">Protease inhibitor</keyword>
<evidence type="ECO:0000256" key="3">
    <source>
        <dbReference type="ARBA" id="ARBA00022525"/>
    </source>
</evidence>
<keyword evidence="6" id="KW-1015">Disulfide bond</keyword>
<sequence>MRISRARARLFAGLMGMAAVACALPAHAEAQEKPVGVYLLTVTPDHGFAVTKRLRCRPDGGTHHAASRACDQLEAADGEIGRIPEQTGMCTLEMAPVRISAEGTWRGRPRHFARDYPNRCLAVRDTGGILFR</sequence>
<keyword evidence="10" id="KW-1185">Reference proteome</keyword>
<keyword evidence="9" id="KW-0645">Protease</keyword>
<accession>A0A372GBX2</accession>
<dbReference type="EMBL" id="QVNQ01000008">
    <property type="protein sequence ID" value="RFS82850.1"/>
    <property type="molecule type" value="Genomic_DNA"/>
</dbReference>
<dbReference type="GO" id="GO:0004867">
    <property type="term" value="F:serine-type endopeptidase inhibitor activity"/>
    <property type="evidence" value="ECO:0007669"/>
    <property type="project" value="UniProtKB-KW"/>
</dbReference>
<feature type="chain" id="PRO_5017042755" evidence="7">
    <location>
        <begin position="29"/>
        <end position="132"/>
    </location>
</feature>
<dbReference type="GO" id="GO:0008233">
    <property type="term" value="F:peptidase activity"/>
    <property type="evidence" value="ECO:0007669"/>
    <property type="project" value="UniProtKB-KW"/>
</dbReference>
<dbReference type="RefSeq" id="WP_117402394.1">
    <property type="nucleotide sequence ID" value="NZ_QVNQ01000008.1"/>
</dbReference>
<dbReference type="InterPro" id="IPR036819">
    <property type="entry name" value="Subtilisin_inhibitor-like_sf"/>
</dbReference>
<evidence type="ECO:0000256" key="7">
    <source>
        <dbReference type="SAM" id="SignalP"/>
    </source>
</evidence>
<dbReference type="GO" id="GO:0005576">
    <property type="term" value="C:extracellular region"/>
    <property type="evidence" value="ECO:0007669"/>
    <property type="project" value="UniProtKB-SubCell"/>
</dbReference>
<dbReference type="PROSITE" id="PS51257">
    <property type="entry name" value="PROKAR_LIPOPROTEIN"/>
    <property type="match status" value="1"/>
</dbReference>
<evidence type="ECO:0000256" key="4">
    <source>
        <dbReference type="ARBA" id="ARBA00022690"/>
    </source>
</evidence>
<feature type="domain" description="Subtilisin inhibitor" evidence="8">
    <location>
        <begin position="52"/>
        <end position="118"/>
    </location>
</feature>
<organism evidence="9 10">
    <name type="scientific">Actinomadura spongiicola</name>
    <dbReference type="NCBI Taxonomy" id="2303421"/>
    <lineage>
        <taxon>Bacteria</taxon>
        <taxon>Bacillati</taxon>
        <taxon>Actinomycetota</taxon>
        <taxon>Actinomycetes</taxon>
        <taxon>Streptosporangiales</taxon>
        <taxon>Thermomonosporaceae</taxon>
        <taxon>Actinomadura</taxon>
    </lineage>
</organism>
<comment type="caution">
    <text evidence="9">The sequence shown here is derived from an EMBL/GenBank/DDBJ whole genome shotgun (WGS) entry which is preliminary data.</text>
</comment>
<comment type="subcellular location">
    <subcellularLocation>
        <location evidence="1">Secreted</location>
    </subcellularLocation>
</comment>
<gene>
    <name evidence="9" type="ORF">D0T12_25875</name>
</gene>
<evidence type="ECO:0000256" key="6">
    <source>
        <dbReference type="ARBA" id="ARBA00023157"/>
    </source>
</evidence>
<keyword evidence="5" id="KW-0722">Serine protease inhibitor</keyword>
<protein>
    <submittedName>
        <fullName evidence="9">Serine protease</fullName>
    </submittedName>
</protein>
<keyword evidence="3" id="KW-0964">Secreted</keyword>
<dbReference type="SUPFAM" id="SSF55399">
    <property type="entry name" value="Subtilisin inhibitor"/>
    <property type="match status" value="1"/>
</dbReference>
<dbReference type="Proteomes" id="UP000262882">
    <property type="component" value="Unassembled WGS sequence"/>
</dbReference>
<dbReference type="GO" id="GO:0006508">
    <property type="term" value="P:proteolysis"/>
    <property type="evidence" value="ECO:0007669"/>
    <property type="project" value="UniProtKB-KW"/>
</dbReference>
<keyword evidence="9" id="KW-0378">Hydrolase</keyword>
<proteinExistence type="inferred from homology"/>
<dbReference type="Pfam" id="PF00720">
    <property type="entry name" value="SSI"/>
    <property type="match status" value="1"/>
</dbReference>
<evidence type="ECO:0000256" key="5">
    <source>
        <dbReference type="ARBA" id="ARBA00022900"/>
    </source>
</evidence>
<evidence type="ECO:0000259" key="8">
    <source>
        <dbReference type="Pfam" id="PF00720"/>
    </source>
</evidence>
<feature type="signal peptide" evidence="7">
    <location>
        <begin position="1"/>
        <end position="28"/>
    </location>
</feature>
<name>A0A372GBX2_9ACTN</name>
<evidence type="ECO:0000313" key="10">
    <source>
        <dbReference type="Proteomes" id="UP000262882"/>
    </source>
</evidence>
<evidence type="ECO:0000313" key="9">
    <source>
        <dbReference type="EMBL" id="RFS82850.1"/>
    </source>
</evidence>
<dbReference type="OrthoDB" id="3542626at2"/>
<dbReference type="InterPro" id="IPR023549">
    <property type="entry name" value="Subtilisin_inhibitor"/>
</dbReference>
<comment type="similarity">
    <text evidence="2">Belongs to the protease inhibitor I16 (SSI) family.</text>
</comment>
<dbReference type="AlphaFoldDB" id="A0A372GBX2"/>
<evidence type="ECO:0000256" key="1">
    <source>
        <dbReference type="ARBA" id="ARBA00004613"/>
    </source>
</evidence>
<dbReference type="Gene3D" id="3.30.350.10">
    <property type="entry name" value="Subtilisin inhibitor-like"/>
    <property type="match status" value="1"/>
</dbReference>
<keyword evidence="7" id="KW-0732">Signal</keyword>